<comment type="caution">
    <text evidence="1">The sequence shown here is derived from an EMBL/GenBank/DDBJ whole genome shotgun (WGS) entry which is preliminary data.</text>
</comment>
<evidence type="ECO:0000313" key="2">
    <source>
        <dbReference type="Proteomes" id="UP001144323"/>
    </source>
</evidence>
<keyword evidence="2" id="KW-1185">Reference proteome</keyword>
<dbReference type="EMBL" id="BSEC01000001">
    <property type="protein sequence ID" value="GLI92523.1"/>
    <property type="molecule type" value="Genomic_DNA"/>
</dbReference>
<organism evidence="1 2">
    <name type="scientific">Methylocystis echinoides</name>
    <dbReference type="NCBI Taxonomy" id="29468"/>
    <lineage>
        <taxon>Bacteria</taxon>
        <taxon>Pseudomonadati</taxon>
        <taxon>Pseudomonadota</taxon>
        <taxon>Alphaproteobacteria</taxon>
        <taxon>Hyphomicrobiales</taxon>
        <taxon>Methylocystaceae</taxon>
        <taxon>Methylocystis</taxon>
    </lineage>
</organism>
<gene>
    <name evidence="1" type="ORF">LMG27198_15150</name>
</gene>
<accession>A0A9W6GT96</accession>
<proteinExistence type="predicted"/>
<dbReference type="Proteomes" id="UP001144323">
    <property type="component" value="Unassembled WGS sequence"/>
</dbReference>
<sequence length="108" mass="10989">MFVVSSTVYGISQRMLAYDRMSDAMARAAAAPGTEADKSHIYRVPVNDTRAAVSAVSAGKGVYVDVVAQPAMAAAAAEPSAGERGAETAKAQLLAAMMQDPGDVAGAK</sequence>
<dbReference type="RefSeq" id="WP_281801791.1">
    <property type="nucleotide sequence ID" value="NZ_BSEC01000001.1"/>
</dbReference>
<dbReference type="AlphaFoldDB" id="A0A9W6GT96"/>
<evidence type="ECO:0000313" key="1">
    <source>
        <dbReference type="EMBL" id="GLI92523.1"/>
    </source>
</evidence>
<name>A0A9W6GT96_9HYPH</name>
<reference evidence="1" key="1">
    <citation type="journal article" date="2023" name="Int. J. Syst. Evol. Microbiol.">
        <title>Methylocystis iwaonis sp. nov., a type II methane-oxidizing bacterium from surface soil of a rice paddy field in Japan, and emended description of the genus Methylocystis (ex Whittenbury et al. 1970) Bowman et al. 1993.</title>
        <authorList>
            <person name="Kaise H."/>
            <person name="Sawadogo J.B."/>
            <person name="Alam M.S."/>
            <person name="Ueno C."/>
            <person name="Dianou D."/>
            <person name="Shinjo R."/>
            <person name="Asakawa S."/>
        </authorList>
    </citation>
    <scope>NUCLEOTIDE SEQUENCE</scope>
    <source>
        <strain evidence="1">LMG27198</strain>
    </source>
</reference>
<protein>
    <submittedName>
        <fullName evidence="1">Uncharacterized protein</fullName>
    </submittedName>
</protein>